<protein>
    <recommendedName>
        <fullName evidence="4">RING-type E3 ubiquitin transferase</fullName>
        <ecNumber evidence="4">2.3.2.27</ecNumber>
    </recommendedName>
</protein>
<keyword evidence="6" id="KW-0479">Metal-binding</keyword>
<evidence type="ECO:0000256" key="7">
    <source>
        <dbReference type="ARBA" id="ARBA00022771"/>
    </source>
</evidence>
<evidence type="ECO:0000256" key="1">
    <source>
        <dbReference type="ARBA" id="ARBA00000900"/>
    </source>
</evidence>
<evidence type="ECO:0000256" key="5">
    <source>
        <dbReference type="ARBA" id="ARBA00022679"/>
    </source>
</evidence>
<comment type="similarity">
    <text evidence="3">Belongs to the SINA (Seven in absentia) family.</text>
</comment>
<sequence length="264" mass="30706">MTDSQKGVTEEFECPVCMEYMFPPIHQCTMGHTFCVTCFDKIRRCPTCRCPKGVSRAYALERIHARVTFPCKYKLEGCNEKILGVNLNQHHEVCEFANNPCPFANAMHCRWYGPKSEIIHHCRKVHPTNTQSGNHIILKCPLFDLLGLQSAFYFAIIQAYGEQFQFCWSLSPTGIMKWSMYFMGKASDIKRYKYQISIGKPNGDFEPIIMSANCEQMVEEHDIFEPKYCLLSNYENMRKRCNKNGDLHYEIQIIDKAFENLNKT</sequence>
<gene>
    <name evidence="13" type="ORF">HHI36_006599</name>
</gene>
<feature type="domain" description="RING-type" evidence="11">
    <location>
        <begin position="14"/>
        <end position="49"/>
    </location>
</feature>
<dbReference type="PROSITE" id="PS51081">
    <property type="entry name" value="ZF_SIAH"/>
    <property type="match status" value="1"/>
</dbReference>
<evidence type="ECO:0000256" key="8">
    <source>
        <dbReference type="ARBA" id="ARBA00022786"/>
    </source>
</evidence>
<evidence type="ECO:0000313" key="14">
    <source>
        <dbReference type="Proteomes" id="UP001516400"/>
    </source>
</evidence>
<dbReference type="InterPro" id="IPR013010">
    <property type="entry name" value="Znf_SIAH"/>
</dbReference>
<dbReference type="Pfam" id="PF21362">
    <property type="entry name" value="Sina_RING"/>
    <property type="match status" value="1"/>
</dbReference>
<name>A0ABD2NXP7_9CUCU</name>
<comment type="pathway">
    <text evidence="2">Protein modification; protein ubiquitination.</text>
</comment>
<evidence type="ECO:0000256" key="4">
    <source>
        <dbReference type="ARBA" id="ARBA00012483"/>
    </source>
</evidence>
<evidence type="ECO:0000256" key="10">
    <source>
        <dbReference type="PROSITE-ProRule" id="PRU00455"/>
    </source>
</evidence>
<dbReference type="InterPro" id="IPR049548">
    <property type="entry name" value="Sina-like_RING"/>
</dbReference>
<evidence type="ECO:0000256" key="6">
    <source>
        <dbReference type="ARBA" id="ARBA00022723"/>
    </source>
</evidence>
<dbReference type="Gene3D" id="3.30.40.10">
    <property type="entry name" value="Zinc/RING finger domain, C3HC4 (zinc finger)"/>
    <property type="match status" value="2"/>
</dbReference>
<dbReference type="SUPFAM" id="SSF57850">
    <property type="entry name" value="RING/U-box"/>
    <property type="match status" value="1"/>
</dbReference>
<keyword evidence="5" id="KW-0808">Transferase</keyword>
<organism evidence="13 14">
    <name type="scientific">Cryptolaemus montrouzieri</name>
    <dbReference type="NCBI Taxonomy" id="559131"/>
    <lineage>
        <taxon>Eukaryota</taxon>
        <taxon>Metazoa</taxon>
        <taxon>Ecdysozoa</taxon>
        <taxon>Arthropoda</taxon>
        <taxon>Hexapoda</taxon>
        <taxon>Insecta</taxon>
        <taxon>Pterygota</taxon>
        <taxon>Neoptera</taxon>
        <taxon>Endopterygota</taxon>
        <taxon>Coleoptera</taxon>
        <taxon>Polyphaga</taxon>
        <taxon>Cucujiformia</taxon>
        <taxon>Coccinelloidea</taxon>
        <taxon>Coccinellidae</taxon>
        <taxon>Scymninae</taxon>
        <taxon>Scymnini</taxon>
        <taxon>Cryptolaemus</taxon>
    </lineage>
</organism>
<dbReference type="InterPro" id="IPR004162">
    <property type="entry name" value="SINA-like_animal"/>
</dbReference>
<keyword evidence="8" id="KW-0833">Ubl conjugation pathway</keyword>
<keyword evidence="14" id="KW-1185">Reference proteome</keyword>
<comment type="caution">
    <text evidence="13">The sequence shown here is derived from an EMBL/GenBank/DDBJ whole genome shotgun (WGS) entry which is preliminary data.</text>
</comment>
<feature type="domain" description="SIAH-type" evidence="12">
    <location>
        <begin position="66"/>
        <end position="127"/>
    </location>
</feature>
<dbReference type="Pfam" id="PF21361">
    <property type="entry name" value="Sina_ZnF"/>
    <property type="match status" value="1"/>
</dbReference>
<evidence type="ECO:0000259" key="11">
    <source>
        <dbReference type="PROSITE" id="PS50089"/>
    </source>
</evidence>
<dbReference type="PANTHER" id="PTHR45877">
    <property type="entry name" value="E3 UBIQUITIN-PROTEIN LIGASE SIAH2"/>
    <property type="match status" value="1"/>
</dbReference>
<reference evidence="13 14" key="1">
    <citation type="journal article" date="2021" name="BMC Biol.">
        <title>Horizontally acquired antibacterial genes associated with adaptive radiation of ladybird beetles.</title>
        <authorList>
            <person name="Li H.S."/>
            <person name="Tang X.F."/>
            <person name="Huang Y.H."/>
            <person name="Xu Z.Y."/>
            <person name="Chen M.L."/>
            <person name="Du X.Y."/>
            <person name="Qiu B.Y."/>
            <person name="Chen P.T."/>
            <person name="Zhang W."/>
            <person name="Slipinski A."/>
            <person name="Escalona H.E."/>
            <person name="Waterhouse R.M."/>
            <person name="Zwick A."/>
            <person name="Pang H."/>
        </authorList>
    </citation>
    <scope>NUCLEOTIDE SEQUENCE [LARGE SCALE GENOMIC DNA]</scope>
    <source>
        <strain evidence="13">SYSU2018</strain>
    </source>
</reference>
<evidence type="ECO:0000256" key="2">
    <source>
        <dbReference type="ARBA" id="ARBA00004906"/>
    </source>
</evidence>
<dbReference type="InterPro" id="IPR001841">
    <property type="entry name" value="Znf_RING"/>
</dbReference>
<evidence type="ECO:0000259" key="12">
    <source>
        <dbReference type="PROSITE" id="PS51081"/>
    </source>
</evidence>
<accession>A0ABD2NXP7</accession>
<dbReference type="GO" id="GO:0061630">
    <property type="term" value="F:ubiquitin protein ligase activity"/>
    <property type="evidence" value="ECO:0007669"/>
    <property type="project" value="UniProtKB-EC"/>
</dbReference>
<dbReference type="PANTHER" id="PTHR45877:SF2">
    <property type="entry name" value="E3 UBIQUITIN-PROTEIN LIGASE SINA-RELATED"/>
    <property type="match status" value="1"/>
</dbReference>
<evidence type="ECO:0000256" key="3">
    <source>
        <dbReference type="ARBA" id="ARBA00009119"/>
    </source>
</evidence>
<dbReference type="AlphaFoldDB" id="A0ABD2NXP7"/>
<evidence type="ECO:0000313" key="13">
    <source>
        <dbReference type="EMBL" id="KAL3283455.1"/>
    </source>
</evidence>
<dbReference type="SUPFAM" id="SSF49599">
    <property type="entry name" value="TRAF domain-like"/>
    <property type="match status" value="1"/>
</dbReference>
<keyword evidence="9" id="KW-0862">Zinc</keyword>
<dbReference type="EC" id="2.3.2.27" evidence="4"/>
<evidence type="ECO:0000256" key="9">
    <source>
        <dbReference type="ARBA" id="ARBA00022833"/>
    </source>
</evidence>
<proteinExistence type="inferred from homology"/>
<comment type="catalytic activity">
    <reaction evidence="1">
        <text>S-ubiquitinyl-[E2 ubiquitin-conjugating enzyme]-L-cysteine + [acceptor protein]-L-lysine = [E2 ubiquitin-conjugating enzyme]-L-cysteine + N(6)-ubiquitinyl-[acceptor protein]-L-lysine.</text>
        <dbReference type="EC" id="2.3.2.27"/>
    </reaction>
</comment>
<dbReference type="GO" id="GO:0008270">
    <property type="term" value="F:zinc ion binding"/>
    <property type="evidence" value="ECO:0007669"/>
    <property type="project" value="UniProtKB-KW"/>
</dbReference>
<dbReference type="PROSITE" id="PS50089">
    <property type="entry name" value="ZF_RING_2"/>
    <property type="match status" value="1"/>
</dbReference>
<dbReference type="InterPro" id="IPR013083">
    <property type="entry name" value="Znf_RING/FYVE/PHD"/>
</dbReference>
<dbReference type="EMBL" id="JABFTP020000144">
    <property type="protein sequence ID" value="KAL3283455.1"/>
    <property type="molecule type" value="Genomic_DNA"/>
</dbReference>
<dbReference type="Proteomes" id="UP001516400">
    <property type="component" value="Unassembled WGS sequence"/>
</dbReference>
<keyword evidence="7 10" id="KW-0863">Zinc-finger</keyword>